<gene>
    <name evidence="1" type="ORF">BG261_06610</name>
</gene>
<protein>
    <submittedName>
        <fullName evidence="1">Cyclase</fullName>
    </submittedName>
</protein>
<name>A0A1E8GLP5_9LACT</name>
<dbReference type="AlphaFoldDB" id="A0A1E8GLP5"/>
<sequence>MSQILDSIKILKDKKWIDLTHDVTDSIPYFAAFSPLKETTLFTVENDGFLAKEYTIVSQYGTHLDAPVHFAEGKRSLQDIALDELVLPLYVIHKEDEVKQNSDYLLTVQDILDFEAEFEKIEAGSFVAFSSGWSKKWREKEAFYNIDENGQAHTPGWSLEALKFLDRERGVHAIGHETLDTDRAIDVTENKDIVGERYWLSQDKYQVEVLTNLEQIPSAGSAILLGLPKFKDAPGFGVRAFAITEYSHLKID</sequence>
<dbReference type="Proteomes" id="UP000178622">
    <property type="component" value="Unassembled WGS sequence"/>
</dbReference>
<dbReference type="SUPFAM" id="SSF102198">
    <property type="entry name" value="Putative cyclase"/>
    <property type="match status" value="1"/>
</dbReference>
<dbReference type="InterPro" id="IPR007325">
    <property type="entry name" value="KFase/CYL"/>
</dbReference>
<dbReference type="Pfam" id="PF04199">
    <property type="entry name" value="Cyclase"/>
    <property type="match status" value="1"/>
</dbReference>
<comment type="caution">
    <text evidence="1">The sequence shown here is derived from an EMBL/GenBank/DDBJ whole genome shotgun (WGS) entry which is preliminary data.</text>
</comment>
<dbReference type="RefSeq" id="WP_070792958.1">
    <property type="nucleotide sequence ID" value="NZ_MKIR01000024.1"/>
</dbReference>
<dbReference type="GO" id="GO:0004061">
    <property type="term" value="F:arylformamidase activity"/>
    <property type="evidence" value="ECO:0007669"/>
    <property type="project" value="InterPro"/>
</dbReference>
<evidence type="ECO:0000313" key="1">
    <source>
        <dbReference type="EMBL" id="OFI48563.1"/>
    </source>
</evidence>
<dbReference type="PANTHER" id="PTHR31118">
    <property type="entry name" value="CYCLASE-LIKE PROTEIN 2"/>
    <property type="match status" value="1"/>
</dbReference>
<accession>A0A1E8GLP5</accession>
<reference evidence="2" key="1">
    <citation type="submission" date="2016-09" db="EMBL/GenBank/DDBJ databases">
        <title>Draft genome sequence of a novel species of the family Streptococcaceae isolated from flowers.</title>
        <authorList>
            <person name="Chuah L.-O."/>
            <person name="Yap K.-P."/>
            <person name="Thong K.L."/>
            <person name="Liong M.T."/>
            <person name="Ahmad R."/>
            <person name="Rusul G."/>
        </authorList>
    </citation>
    <scope>NUCLEOTIDE SEQUENCE [LARGE SCALE GENOMIC DNA]</scope>
    <source>
        <strain evidence="2">DF1</strain>
    </source>
</reference>
<dbReference type="EMBL" id="MKIR01000024">
    <property type="protein sequence ID" value="OFI48563.1"/>
    <property type="molecule type" value="Genomic_DNA"/>
</dbReference>
<dbReference type="InterPro" id="IPR037175">
    <property type="entry name" value="KFase_sf"/>
</dbReference>
<dbReference type="STRING" id="1859473.BG261_06610"/>
<proteinExistence type="predicted"/>
<dbReference type="OrthoDB" id="9796085at2"/>
<evidence type="ECO:0000313" key="2">
    <source>
        <dbReference type="Proteomes" id="UP000178622"/>
    </source>
</evidence>
<dbReference type="Gene3D" id="3.50.30.50">
    <property type="entry name" value="Putative cyclase"/>
    <property type="match status" value="1"/>
</dbReference>
<keyword evidence="2" id="KW-1185">Reference proteome</keyword>
<dbReference type="PANTHER" id="PTHR31118:SF12">
    <property type="entry name" value="CYCLASE-LIKE PROTEIN 2"/>
    <property type="match status" value="1"/>
</dbReference>
<dbReference type="GO" id="GO:0019441">
    <property type="term" value="P:L-tryptophan catabolic process to kynurenine"/>
    <property type="evidence" value="ECO:0007669"/>
    <property type="project" value="InterPro"/>
</dbReference>
<organism evidence="1 2">
    <name type="scientific">Floricoccus tropicus</name>
    <dbReference type="NCBI Taxonomy" id="1859473"/>
    <lineage>
        <taxon>Bacteria</taxon>
        <taxon>Bacillati</taxon>
        <taxon>Bacillota</taxon>
        <taxon>Bacilli</taxon>
        <taxon>Lactobacillales</taxon>
        <taxon>Streptococcaceae</taxon>
        <taxon>Floricoccus</taxon>
    </lineage>
</organism>